<accession>A0A9N9L6A6</accession>
<feature type="compositionally biased region" description="Polar residues" evidence="4">
    <location>
        <begin position="461"/>
        <end position="474"/>
    </location>
</feature>
<evidence type="ECO:0000256" key="2">
    <source>
        <dbReference type="ARBA" id="ARBA00023054"/>
    </source>
</evidence>
<gene>
    <name evidence="5" type="ORF">HYFRA_00013176</name>
</gene>
<feature type="compositionally biased region" description="Acidic residues" evidence="4">
    <location>
        <begin position="366"/>
        <end position="379"/>
    </location>
</feature>
<dbReference type="Pfam" id="PF11559">
    <property type="entry name" value="ADIP"/>
    <property type="match status" value="1"/>
</dbReference>
<evidence type="ECO:0000256" key="3">
    <source>
        <dbReference type="SAM" id="Coils"/>
    </source>
</evidence>
<dbReference type="OrthoDB" id="312015at2759"/>
<proteinExistence type="inferred from homology"/>
<dbReference type="AlphaFoldDB" id="A0A9N9L6A6"/>
<feature type="compositionally biased region" description="Acidic residues" evidence="4">
    <location>
        <begin position="387"/>
        <end position="431"/>
    </location>
</feature>
<feature type="compositionally biased region" description="Basic and acidic residues" evidence="4">
    <location>
        <begin position="606"/>
        <end position="615"/>
    </location>
</feature>
<name>A0A9N9L6A6_9HELO</name>
<evidence type="ECO:0008006" key="7">
    <source>
        <dbReference type="Google" id="ProtNLM"/>
    </source>
</evidence>
<dbReference type="EMBL" id="CAJVRL010000093">
    <property type="protein sequence ID" value="CAG8959904.1"/>
    <property type="molecule type" value="Genomic_DNA"/>
</dbReference>
<dbReference type="InterPro" id="IPR021622">
    <property type="entry name" value="Afadin/alpha-actinin-bd"/>
</dbReference>
<feature type="compositionally biased region" description="Basic and acidic residues" evidence="4">
    <location>
        <begin position="649"/>
        <end position="664"/>
    </location>
</feature>
<evidence type="ECO:0000256" key="1">
    <source>
        <dbReference type="ARBA" id="ARBA00009291"/>
    </source>
</evidence>
<evidence type="ECO:0000313" key="6">
    <source>
        <dbReference type="Proteomes" id="UP000696280"/>
    </source>
</evidence>
<feature type="compositionally biased region" description="Polar residues" evidence="4">
    <location>
        <begin position="539"/>
        <end position="563"/>
    </location>
</feature>
<keyword evidence="6" id="KW-1185">Reference proteome</keyword>
<feature type="coiled-coil region" evidence="3">
    <location>
        <begin position="108"/>
        <end position="135"/>
    </location>
</feature>
<feature type="compositionally biased region" description="Basic residues" evidence="4">
    <location>
        <begin position="616"/>
        <end position="627"/>
    </location>
</feature>
<sequence>MESDNLRTASLYINNQLLSRGLLRNGQTIDFARPEKGDGGLPGTMGRVMSVINDLILRRDRDATQRENLSQSIRTLRADSLRQTTEFERVSTKHMEAQRKLGLAEANDRALKQQIRSAETAAKGLKEEMAKMKLLVGQTRSSCANEVRKRERVIEGMKKHVGEGGRARGSGRAVGVMTVNVVAGVGGEKNSADSMGVDDTNYDLRMETNEFLTELARGLSEDNEGMNVLLRRTVDTLKTLSGYDKPEGENGLVMETESGFETLAAEMDLIIDHLRHILTNPSFVPLEEVEVREEEILRLRAGWEKMESRWKEAVQMMDGWRRRMTRSGQTVNLEELKMGLSLSPIKTEEEEDAAPAFHQLSTLMEEGEGDTQADIDAMDDSGIPGQEDNEEADLDTQPDNDDEDSEMYESSLFEEEPVDEICEQQEQDAPEEPSTYQHQDVTFASESSMSPGPPPQLSPLRETNTNGNRGSLASPQREGFSTIEEENTYDLLQLNSPSPRRKSKSNRGTPQPRHKREDSSTLPDSTNFSKSEPLDEISLISTVNISQRSPRKTSNPTPKSSRSGPPKMQPLQQLQQTPSSRLPKPRNNPPQQSPLTMASIAAKLAATEREADAARVRAKIKAAKLKRGAAPSTTTNTDATKLMPPPQTIKEEDNEPVKSDVSDSRKRKGTGRSQGGRANRRRSTLSPWELDSLITGTVGVSPSPKK</sequence>
<dbReference type="Proteomes" id="UP000696280">
    <property type="component" value="Unassembled WGS sequence"/>
</dbReference>
<reference evidence="5" key="1">
    <citation type="submission" date="2021-07" db="EMBL/GenBank/DDBJ databases">
        <authorList>
            <person name="Durling M."/>
        </authorList>
    </citation>
    <scope>NUCLEOTIDE SEQUENCE</scope>
</reference>
<feature type="compositionally biased region" description="Low complexity" evidence="4">
    <location>
        <begin position="565"/>
        <end position="582"/>
    </location>
</feature>
<evidence type="ECO:0000313" key="5">
    <source>
        <dbReference type="EMBL" id="CAG8959904.1"/>
    </source>
</evidence>
<organism evidence="5 6">
    <name type="scientific">Hymenoscyphus fraxineus</name>
    <dbReference type="NCBI Taxonomy" id="746836"/>
    <lineage>
        <taxon>Eukaryota</taxon>
        <taxon>Fungi</taxon>
        <taxon>Dikarya</taxon>
        <taxon>Ascomycota</taxon>
        <taxon>Pezizomycotina</taxon>
        <taxon>Leotiomycetes</taxon>
        <taxon>Helotiales</taxon>
        <taxon>Helotiaceae</taxon>
        <taxon>Hymenoscyphus</taxon>
    </lineage>
</organism>
<feature type="compositionally biased region" description="Polar residues" evidence="4">
    <location>
        <begin position="434"/>
        <end position="450"/>
    </location>
</feature>
<evidence type="ECO:0000256" key="4">
    <source>
        <dbReference type="SAM" id="MobiDB-lite"/>
    </source>
</evidence>
<comment type="caution">
    <text evidence="5">The sequence shown here is derived from an EMBL/GenBank/DDBJ whole genome shotgun (WGS) entry which is preliminary data.</text>
</comment>
<keyword evidence="2 3" id="KW-0175">Coiled coil</keyword>
<comment type="similarity">
    <text evidence="1">Belongs to the ADIP family.</text>
</comment>
<feature type="compositionally biased region" description="Polar residues" evidence="4">
    <location>
        <begin position="520"/>
        <end position="530"/>
    </location>
</feature>
<protein>
    <recommendedName>
        <fullName evidence="7">NIMA interactive protein</fullName>
    </recommendedName>
</protein>
<feature type="region of interest" description="Disordered" evidence="4">
    <location>
        <begin position="366"/>
        <end position="706"/>
    </location>
</feature>